<sequence length="83" mass="9549">MQYAEEQNLKRCLERLLDEKVRHPGPTNWDASNMEGRILQTIVDYFINEAPPAFELGTNHSVGHRGPARQQGWCRGTANQSRR</sequence>
<reference evidence="4" key="1">
    <citation type="submission" date="2017-02" db="UniProtKB">
        <authorList>
            <consortium name="WormBaseParasite"/>
        </authorList>
    </citation>
    <scope>IDENTIFICATION</scope>
</reference>
<evidence type="ECO:0000313" key="4">
    <source>
        <dbReference type="WBParaSite" id="TTAC_0000579301-mRNA-1"/>
    </source>
</evidence>
<feature type="region of interest" description="Disordered" evidence="1">
    <location>
        <begin position="58"/>
        <end position="83"/>
    </location>
</feature>
<evidence type="ECO:0000313" key="3">
    <source>
        <dbReference type="Proteomes" id="UP000274429"/>
    </source>
</evidence>
<dbReference type="EMBL" id="UYWX01009019">
    <property type="protein sequence ID" value="VDM27651.1"/>
    <property type="molecule type" value="Genomic_DNA"/>
</dbReference>
<dbReference type="STRING" id="6205.A0A0R3WYF3"/>
<gene>
    <name evidence="2" type="ORF">TTAC_LOCUS5778</name>
</gene>
<name>A0A0R3WYF3_HYDTA</name>
<dbReference type="AlphaFoldDB" id="A0A0R3WYF3"/>
<dbReference type="OrthoDB" id="5600252at2759"/>
<keyword evidence="3" id="KW-1185">Reference proteome</keyword>
<protein>
    <submittedName>
        <fullName evidence="4">Rho-GAP domain-containing protein</fullName>
    </submittedName>
</protein>
<dbReference type="WBParaSite" id="TTAC_0000579301-mRNA-1">
    <property type="protein sequence ID" value="TTAC_0000579301-mRNA-1"/>
    <property type="gene ID" value="TTAC_0000579301"/>
</dbReference>
<evidence type="ECO:0000256" key="1">
    <source>
        <dbReference type="SAM" id="MobiDB-lite"/>
    </source>
</evidence>
<reference evidence="2 3" key="2">
    <citation type="submission" date="2018-11" db="EMBL/GenBank/DDBJ databases">
        <authorList>
            <consortium name="Pathogen Informatics"/>
        </authorList>
    </citation>
    <scope>NUCLEOTIDE SEQUENCE [LARGE SCALE GENOMIC DNA]</scope>
</reference>
<accession>A0A0R3WYF3</accession>
<dbReference type="Proteomes" id="UP000274429">
    <property type="component" value="Unassembled WGS sequence"/>
</dbReference>
<evidence type="ECO:0000313" key="2">
    <source>
        <dbReference type="EMBL" id="VDM27651.1"/>
    </source>
</evidence>
<organism evidence="4">
    <name type="scientific">Hydatigena taeniaeformis</name>
    <name type="common">Feline tapeworm</name>
    <name type="synonym">Taenia taeniaeformis</name>
    <dbReference type="NCBI Taxonomy" id="6205"/>
    <lineage>
        <taxon>Eukaryota</taxon>
        <taxon>Metazoa</taxon>
        <taxon>Spiralia</taxon>
        <taxon>Lophotrochozoa</taxon>
        <taxon>Platyhelminthes</taxon>
        <taxon>Cestoda</taxon>
        <taxon>Eucestoda</taxon>
        <taxon>Cyclophyllidea</taxon>
        <taxon>Taeniidae</taxon>
        <taxon>Hydatigera</taxon>
    </lineage>
</organism>
<proteinExistence type="predicted"/>